<dbReference type="Pfam" id="PF12931">
    <property type="entry name" value="TPR_Sec16"/>
    <property type="match status" value="1"/>
</dbReference>
<feature type="compositionally biased region" description="Polar residues" evidence="8">
    <location>
        <begin position="66"/>
        <end position="86"/>
    </location>
</feature>
<evidence type="ECO:0000256" key="7">
    <source>
        <dbReference type="RuleBase" id="RU364101"/>
    </source>
</evidence>
<keyword evidence="7" id="KW-0472">Membrane</keyword>
<protein>
    <recommendedName>
        <fullName evidence="7">Protein transport protein sec16</fullName>
    </recommendedName>
</protein>
<organism evidence="11 12">
    <name type="scientific">Cryomyces antarcticus</name>
    <dbReference type="NCBI Taxonomy" id="329879"/>
    <lineage>
        <taxon>Eukaryota</taxon>
        <taxon>Fungi</taxon>
        <taxon>Dikarya</taxon>
        <taxon>Ascomycota</taxon>
        <taxon>Pezizomycotina</taxon>
        <taxon>Dothideomycetes</taxon>
        <taxon>Dothideomycetes incertae sedis</taxon>
        <taxon>Cryomyces</taxon>
    </lineage>
</organism>
<comment type="similarity">
    <text evidence="2 7">Belongs to the SEC16 family.</text>
</comment>
<dbReference type="EMBL" id="JAVRRA010016620">
    <property type="protein sequence ID" value="KAK5201465.1"/>
    <property type="molecule type" value="Genomic_DNA"/>
</dbReference>
<feature type="region of interest" description="Disordered" evidence="8">
    <location>
        <begin position="681"/>
        <end position="717"/>
    </location>
</feature>
<evidence type="ECO:0000256" key="3">
    <source>
        <dbReference type="ARBA" id="ARBA00022448"/>
    </source>
</evidence>
<feature type="compositionally biased region" description="Polar residues" evidence="8">
    <location>
        <begin position="21"/>
        <end position="33"/>
    </location>
</feature>
<feature type="compositionally biased region" description="Gly residues" evidence="8">
    <location>
        <begin position="689"/>
        <end position="699"/>
    </location>
</feature>
<dbReference type="InterPro" id="IPR024340">
    <property type="entry name" value="Sec16_CCD"/>
</dbReference>
<evidence type="ECO:0000256" key="8">
    <source>
        <dbReference type="SAM" id="MobiDB-lite"/>
    </source>
</evidence>
<accession>A0ABR0LPL7</accession>
<feature type="non-terminal residue" evidence="11">
    <location>
        <position position="1260"/>
    </location>
</feature>
<feature type="domain" description="Sec16 Sec23-binding" evidence="9">
    <location>
        <begin position="374"/>
        <end position="678"/>
    </location>
</feature>
<dbReference type="Proteomes" id="UP001357485">
    <property type="component" value="Unassembled WGS sequence"/>
</dbReference>
<keyword evidence="7" id="KW-0072">Autophagy</keyword>
<dbReference type="Gene3D" id="1.25.40.1030">
    <property type="match status" value="1"/>
</dbReference>
<sequence>MPQQQARQQAAPPFGDIGHPSPQQIRYQQQEQATRGLEAQPQGSENLANPGSDHPLQGQKRFSVDELNSSPPRVSGLGSSFSSPTKRAQPEYAPQSRAQPGSEAADSAFSPPRRSKTQSPGAVMKGPRLNFVPIERPAPVHGPSSPTFSPPSVPQQHNVVVAPSHRRQFSRDLVFITPDDERKLDRMERWKGYPIFAWGIGGTIVTSFPKQIPRYGTGHAIPMIKCSPGEVKVQSIKDVLPFDESISKFPGPLKSKGKKKEVLAWLGARIEGMEKESQASKFDTNIPPEDKKKSDEKTVLWKVMRVLVEHDGVLEGNPVVEEAVRKLLSLEADQATGSKAEYAGGVDTAVISHTGGPKFQFQSDPVDPRSVDEIRQHLLKGEREKAVWHAVEHRLWAHAMLISSTLNKDIWKQVVQEFVRQEVKKIGDNTEPLAALYEIFAGNWEESIDELVPPSARAGFQMISKADPVSAAKNPLDGLDRWRDTLGLVMSNRSTDDGKALLALGKLLAGYGRTGAAHVCFLFARPFSVFAGADDANSNITLVGADHINQSFDVGRDLDSILLSEIHEFALSLSAPSAASAVVPHLQAYKLQHAILLAESGYRSEAQSYIEAIAAALKSTTRASTYYNPTFVNTLDDLSKRLSQSPQAASSSWISKTVSMDKVSGSVWKKFNSFVAGDEPDQVLNGTGSATGGVDGGVGPFSRIAGDTPTISRTGSNTDLYGAYPMNGSATMLSSSSAPSKYAPVQPGTFTAPQGPQSKYDPSTQLWYQSRPSLESSRSYDPSGQDLQYGSYSGTSQLQQAMGIGPRPQSTPHGGYGAQPGYGLQVQPPQRQTMQGVGAPNGVGVATPYSQSSYEPTPSAEAAEASPSYEPRQSLQQEALPYEYVHSQPEQSQDRYEPPADSYEQRTTSYEPPTSTPYSPPFTSHEPPTQLSESPQRTPYEPPASNDDPPSRGHMPPATSYEPPASTYQPYEPEPYQPYEPTSEPSSPVEEKKPKKKSFMDDSDDEDELLRRAAALKASQPPTSTSKYKADADREADAAFRRAAEADAARDASAPSSSGEKKGWFGGWFKKDANASLAASAAGGRAASSGPVVHRAKLGEENSFVYDPELKKWVNKKAPKESGDAARAAAGTPPPPRGGPTRAASAGVGLGVGGMGPPPPVGMPSGLTKGSAPSSRLGSPAVDATSSPPTQGLHSPPVAAASGLSVPSSLSGIVGGPGAGSAPPSRPPTSMSNAGSIDDLLGAPAPRKGGTVKGKKKGGR</sequence>
<dbReference type="CDD" id="cd09233">
    <property type="entry name" value="ACE1-Sec16-like"/>
    <property type="match status" value="1"/>
</dbReference>
<comment type="subcellular location">
    <subcellularLocation>
        <location evidence="1">Endoplasmic reticulum membrane</location>
        <topology evidence="1">Peripheral membrane protein</topology>
        <orientation evidence="1">Cytoplasmic side</orientation>
    </subcellularLocation>
</comment>
<name>A0ABR0LPL7_9PEZI</name>
<feature type="domain" description="Sec16 central conserved" evidence="10">
    <location>
        <begin position="194"/>
        <end position="312"/>
    </location>
</feature>
<evidence type="ECO:0000256" key="5">
    <source>
        <dbReference type="ARBA" id="ARBA00022892"/>
    </source>
</evidence>
<feature type="compositionally biased region" description="Polar residues" evidence="8">
    <location>
        <begin position="1184"/>
        <end position="1193"/>
    </location>
</feature>
<evidence type="ECO:0000259" key="9">
    <source>
        <dbReference type="Pfam" id="PF12931"/>
    </source>
</evidence>
<keyword evidence="5 7" id="KW-0931">ER-Golgi transport</keyword>
<proteinExistence type="inferred from homology"/>
<feature type="region of interest" description="Disordered" evidence="8">
    <location>
        <begin position="1116"/>
        <end position="1260"/>
    </location>
</feature>
<feature type="compositionally biased region" description="Low complexity" evidence="8">
    <location>
        <begin position="979"/>
        <end position="988"/>
    </location>
</feature>
<evidence type="ECO:0000256" key="1">
    <source>
        <dbReference type="ARBA" id="ARBA00004397"/>
    </source>
</evidence>
<gene>
    <name evidence="11" type="primary">SEC16_1</name>
    <name evidence="11" type="ORF">LTR16_002567</name>
</gene>
<comment type="caution">
    <text evidence="11">The sequence shown here is derived from an EMBL/GenBank/DDBJ whole genome shotgun (WGS) entry which is preliminary data.</text>
</comment>
<feature type="compositionally biased region" description="Polar residues" evidence="8">
    <location>
        <begin position="926"/>
        <end position="937"/>
    </location>
</feature>
<feature type="region of interest" description="Disordered" evidence="8">
    <location>
        <begin position="1"/>
        <end position="127"/>
    </location>
</feature>
<feature type="region of interest" description="Disordered" evidence="8">
    <location>
        <begin position="732"/>
        <end position="1065"/>
    </location>
</feature>
<evidence type="ECO:0000256" key="4">
    <source>
        <dbReference type="ARBA" id="ARBA00022824"/>
    </source>
</evidence>
<keyword evidence="7" id="KW-0653">Protein transport</keyword>
<evidence type="ECO:0000256" key="2">
    <source>
        <dbReference type="ARBA" id="ARBA00005927"/>
    </source>
</evidence>
<keyword evidence="12" id="KW-1185">Reference proteome</keyword>
<feature type="compositionally biased region" description="Basic and acidic residues" evidence="8">
    <location>
        <begin position="1028"/>
        <end position="1050"/>
    </location>
</feature>
<evidence type="ECO:0000259" key="10">
    <source>
        <dbReference type="Pfam" id="PF12932"/>
    </source>
</evidence>
<keyword evidence="3 7" id="KW-0813">Transport</keyword>
<evidence type="ECO:0000313" key="12">
    <source>
        <dbReference type="Proteomes" id="UP001357485"/>
    </source>
</evidence>
<dbReference type="PANTHER" id="PTHR13402:SF6">
    <property type="entry name" value="SECRETORY 16, ISOFORM I"/>
    <property type="match status" value="1"/>
</dbReference>
<feature type="compositionally biased region" description="Low complexity" evidence="8">
    <location>
        <begin position="1"/>
        <end position="13"/>
    </location>
</feature>
<feature type="compositionally biased region" description="Polar residues" evidence="8">
    <location>
        <begin position="748"/>
        <end position="800"/>
    </location>
</feature>
<dbReference type="PANTHER" id="PTHR13402">
    <property type="entry name" value="RGPR-RELATED"/>
    <property type="match status" value="1"/>
</dbReference>
<dbReference type="Pfam" id="PF12932">
    <property type="entry name" value="Sec16"/>
    <property type="match status" value="1"/>
</dbReference>
<comment type="function">
    <text evidence="6 7">Involved in the initiation of assembly of the COPII coat required for the formation of transport vesicles from the endoplasmic reticulum (ER) and the selection of cargo molecules. Also involved in autophagy.</text>
</comment>
<feature type="compositionally biased region" description="Low complexity" evidence="8">
    <location>
        <begin position="852"/>
        <end position="871"/>
    </location>
</feature>
<keyword evidence="4 7" id="KW-0256">Endoplasmic reticulum</keyword>
<reference evidence="11 12" key="1">
    <citation type="submission" date="2023-08" db="EMBL/GenBank/DDBJ databases">
        <title>Black Yeasts Isolated from many extreme environments.</title>
        <authorList>
            <person name="Coleine C."/>
            <person name="Stajich J.E."/>
            <person name="Selbmann L."/>
        </authorList>
    </citation>
    <scope>NUCLEOTIDE SEQUENCE [LARGE SCALE GENOMIC DNA]</scope>
    <source>
        <strain evidence="11 12">CCFEE 536</strain>
    </source>
</reference>
<dbReference type="InterPro" id="IPR024298">
    <property type="entry name" value="Sec16_Sec23-bd"/>
</dbReference>
<evidence type="ECO:0000256" key="6">
    <source>
        <dbReference type="ARBA" id="ARBA00024687"/>
    </source>
</evidence>
<evidence type="ECO:0000313" key="11">
    <source>
        <dbReference type="EMBL" id="KAK5201465.1"/>
    </source>
</evidence>